<evidence type="ECO:0000313" key="3">
    <source>
        <dbReference type="EMBL" id="KAD5508281.1"/>
    </source>
</evidence>
<dbReference type="AlphaFoldDB" id="A0A5N6NX60"/>
<dbReference type="Proteomes" id="UP000326396">
    <property type="component" value="Linkage Group LG16"/>
</dbReference>
<keyword evidence="2" id="KW-0732">Signal</keyword>
<keyword evidence="4" id="KW-1185">Reference proteome</keyword>
<evidence type="ECO:0000256" key="1">
    <source>
        <dbReference type="SAM" id="MobiDB-lite"/>
    </source>
</evidence>
<sequence>MENKNAPFTITFITLLLLDRISPAIPVGHMDLPVSNPTAVKTDAASGGSMILLPKGEKVKHHYESHPQDNNHNNNNNRHDNNRENVMKTENVFDHEKLKSLSRQQKQKKNDYKDGLMKNIRKFLKHTFD</sequence>
<feature type="compositionally biased region" description="Basic and acidic residues" evidence="1">
    <location>
        <begin position="77"/>
        <end position="99"/>
    </location>
</feature>
<evidence type="ECO:0000256" key="2">
    <source>
        <dbReference type="SAM" id="SignalP"/>
    </source>
</evidence>
<feature type="chain" id="PRO_5024412559" description="DUF4408 domain-containing protein" evidence="2">
    <location>
        <begin position="25"/>
        <end position="129"/>
    </location>
</feature>
<comment type="caution">
    <text evidence="3">The sequence shown here is derived from an EMBL/GenBank/DDBJ whole genome shotgun (WGS) entry which is preliminary data.</text>
</comment>
<feature type="signal peptide" evidence="2">
    <location>
        <begin position="1"/>
        <end position="24"/>
    </location>
</feature>
<accession>A0A5N6NX60</accession>
<dbReference type="EMBL" id="SZYD01000008">
    <property type="protein sequence ID" value="KAD5508281.1"/>
    <property type="molecule type" value="Genomic_DNA"/>
</dbReference>
<dbReference type="OrthoDB" id="1575274at2759"/>
<evidence type="ECO:0008006" key="5">
    <source>
        <dbReference type="Google" id="ProtNLM"/>
    </source>
</evidence>
<reference evidence="3 4" key="1">
    <citation type="submission" date="2019-05" db="EMBL/GenBank/DDBJ databases">
        <title>Mikania micrantha, genome provides insights into the molecular mechanism of rapid growth.</title>
        <authorList>
            <person name="Liu B."/>
        </authorList>
    </citation>
    <scope>NUCLEOTIDE SEQUENCE [LARGE SCALE GENOMIC DNA]</scope>
    <source>
        <strain evidence="3">NLD-2019</strain>
        <tissue evidence="3">Leaf</tissue>
    </source>
</reference>
<protein>
    <recommendedName>
        <fullName evidence="5">DUF4408 domain-containing protein</fullName>
    </recommendedName>
</protein>
<organism evidence="3 4">
    <name type="scientific">Mikania micrantha</name>
    <name type="common">bitter vine</name>
    <dbReference type="NCBI Taxonomy" id="192012"/>
    <lineage>
        <taxon>Eukaryota</taxon>
        <taxon>Viridiplantae</taxon>
        <taxon>Streptophyta</taxon>
        <taxon>Embryophyta</taxon>
        <taxon>Tracheophyta</taxon>
        <taxon>Spermatophyta</taxon>
        <taxon>Magnoliopsida</taxon>
        <taxon>eudicotyledons</taxon>
        <taxon>Gunneridae</taxon>
        <taxon>Pentapetalae</taxon>
        <taxon>asterids</taxon>
        <taxon>campanulids</taxon>
        <taxon>Asterales</taxon>
        <taxon>Asteraceae</taxon>
        <taxon>Asteroideae</taxon>
        <taxon>Heliantheae alliance</taxon>
        <taxon>Eupatorieae</taxon>
        <taxon>Mikania</taxon>
    </lineage>
</organism>
<name>A0A5N6NX60_9ASTR</name>
<feature type="region of interest" description="Disordered" evidence="1">
    <location>
        <begin position="41"/>
        <end position="114"/>
    </location>
</feature>
<gene>
    <name evidence="3" type="ORF">E3N88_15984</name>
</gene>
<proteinExistence type="predicted"/>
<evidence type="ECO:0000313" key="4">
    <source>
        <dbReference type="Proteomes" id="UP000326396"/>
    </source>
</evidence>